<dbReference type="InterPro" id="IPR016166">
    <property type="entry name" value="FAD-bd_PCMH"/>
</dbReference>
<evidence type="ECO:0000313" key="5">
    <source>
        <dbReference type="EMBL" id="RST75302.1"/>
    </source>
</evidence>
<evidence type="ECO:0000256" key="1">
    <source>
        <dbReference type="ARBA" id="ARBA00022630"/>
    </source>
</evidence>
<dbReference type="SUPFAM" id="SSF55103">
    <property type="entry name" value="FAD-linked oxidases, C-terminal domain"/>
    <property type="match status" value="1"/>
</dbReference>
<dbReference type="InterPro" id="IPR016164">
    <property type="entry name" value="FAD-linked_Oxase-like_C"/>
</dbReference>
<accession>A0A429Y226</accession>
<dbReference type="PANTHER" id="PTHR11748">
    <property type="entry name" value="D-LACTATE DEHYDROGENASE"/>
    <property type="match status" value="1"/>
</dbReference>
<evidence type="ECO:0000259" key="4">
    <source>
        <dbReference type="PROSITE" id="PS51387"/>
    </source>
</evidence>
<dbReference type="InterPro" id="IPR036318">
    <property type="entry name" value="FAD-bd_PCMH-like_sf"/>
</dbReference>
<dbReference type="PANTHER" id="PTHR11748:SF103">
    <property type="entry name" value="GLYCOLATE OXIDASE SUBUNIT GLCE"/>
    <property type="match status" value="1"/>
</dbReference>
<dbReference type="OrthoDB" id="9767256at2"/>
<dbReference type="PROSITE" id="PS51387">
    <property type="entry name" value="FAD_PCMH"/>
    <property type="match status" value="1"/>
</dbReference>
<dbReference type="RefSeq" id="WP_126049667.1">
    <property type="nucleotide sequence ID" value="NZ_QYTV02000003.1"/>
</dbReference>
<dbReference type="Pfam" id="PF01565">
    <property type="entry name" value="FAD_binding_4"/>
    <property type="match status" value="1"/>
</dbReference>
<comment type="caution">
    <text evidence="5">The sequence shown here is derived from an EMBL/GenBank/DDBJ whole genome shotgun (WGS) entry which is preliminary data.</text>
</comment>
<dbReference type="Proteomes" id="UP000287156">
    <property type="component" value="Unassembled WGS sequence"/>
</dbReference>
<name>A0A429Y226_9BACI</name>
<keyword evidence="1" id="KW-0285">Flavoprotein</keyword>
<organism evidence="5 6">
    <name type="scientific">Siminovitchia acidinfaciens</name>
    <dbReference type="NCBI Taxonomy" id="2321395"/>
    <lineage>
        <taxon>Bacteria</taxon>
        <taxon>Bacillati</taxon>
        <taxon>Bacillota</taxon>
        <taxon>Bacilli</taxon>
        <taxon>Bacillales</taxon>
        <taxon>Bacillaceae</taxon>
        <taxon>Siminovitchia</taxon>
    </lineage>
</organism>
<dbReference type="InterPro" id="IPR016169">
    <property type="entry name" value="FAD-bd_PCMH_sub2"/>
</dbReference>
<evidence type="ECO:0000256" key="3">
    <source>
        <dbReference type="ARBA" id="ARBA00023002"/>
    </source>
</evidence>
<dbReference type="AlphaFoldDB" id="A0A429Y226"/>
<dbReference type="GO" id="GO:0071949">
    <property type="term" value="F:FAD binding"/>
    <property type="evidence" value="ECO:0007669"/>
    <property type="project" value="InterPro"/>
</dbReference>
<dbReference type="EMBL" id="QYTV02000003">
    <property type="protein sequence ID" value="RST75302.1"/>
    <property type="molecule type" value="Genomic_DNA"/>
</dbReference>
<keyword evidence="2" id="KW-0274">FAD</keyword>
<dbReference type="Gene3D" id="3.30.465.10">
    <property type="match status" value="1"/>
</dbReference>
<proteinExistence type="predicted"/>
<evidence type="ECO:0000313" key="6">
    <source>
        <dbReference type="Proteomes" id="UP000287156"/>
    </source>
</evidence>
<sequence length="439" mass="47772">MGPLATTNLADLKTVIPEDRFSAGEEGGNYLGNGGEVTVCPQSEQEIIDLVSYANSSGQSISIMGAGTKRGFGGLKENADILLSMKNYSGIVEHVPGDMTVTVKAGTPFGELQEYLSQYNQKVSIDPFIPEHSTVGGIIAVNDSGPKRLGYGSARDSVIGLRVVYPDGTVIRAGGKVVKNVAGYDMNKLFIGSMGTLGILSEVTFKLRPLPKSESLVLLSFPEGSFDQIKEFAVRLLDSILEPVALELLNPSLSEKMIGIRRKTLAIGFEDVESSVLFQENYLKGIKPDHADITVLSEENTRAFWKKFYGNPMGKTSDDLQASLKIGVVNLDVLAIIEESIKLVSAGPLEIKAHGGLGHGMSRVILKGKDELVIDVIRQLRKKAEELGGYAIITHLPFDFRKQIDVWGEKPPYFFLMEGIKETIDPNNTLNRHRFLGGI</sequence>
<feature type="domain" description="FAD-binding PCMH-type" evidence="4">
    <location>
        <begin position="30"/>
        <end position="210"/>
    </location>
</feature>
<protein>
    <submittedName>
        <fullName evidence="5">FAD-binding oxidoreductase</fullName>
    </submittedName>
</protein>
<dbReference type="InterPro" id="IPR006094">
    <property type="entry name" value="Oxid_FAD_bind_N"/>
</dbReference>
<keyword evidence="6" id="KW-1185">Reference proteome</keyword>
<reference evidence="5" key="1">
    <citation type="submission" date="2018-12" db="EMBL/GenBank/DDBJ databases">
        <authorList>
            <person name="Sun L."/>
            <person name="Chen Z."/>
        </authorList>
    </citation>
    <scope>NUCLEOTIDE SEQUENCE [LARGE SCALE GENOMIC DNA]</scope>
    <source>
        <strain evidence="5">3-2-2</strain>
    </source>
</reference>
<dbReference type="SUPFAM" id="SSF56176">
    <property type="entry name" value="FAD-binding/transporter-associated domain-like"/>
    <property type="match status" value="1"/>
</dbReference>
<gene>
    <name evidence="5" type="ORF">D4T97_008610</name>
</gene>
<keyword evidence="3" id="KW-0560">Oxidoreductase</keyword>
<evidence type="ECO:0000256" key="2">
    <source>
        <dbReference type="ARBA" id="ARBA00022827"/>
    </source>
</evidence>
<dbReference type="GO" id="GO:0016491">
    <property type="term" value="F:oxidoreductase activity"/>
    <property type="evidence" value="ECO:0007669"/>
    <property type="project" value="UniProtKB-KW"/>
</dbReference>